<protein>
    <submittedName>
        <fullName evidence="2">ATPase</fullName>
    </submittedName>
</protein>
<sequence length="389" mass="44725">MLFDIRPKENRKDLYDREKEIEMIKDSVQRKAWMAVLGMKRVGKTSIVNVSVNETNSIALSLNLMRIYDPRRRNYPKSSFTNLFLESINSTIKKYTLSGKVLRVVSNILGIDESSFIDFNIVKIRARLKKFRNEDIGFVIREMDELAKDNGKNLVIIFDEAQELAKVNGINFSSVFHDIYDYCKNTTIIFTGSMIGILEKVLKNIEYEKPFFGRYIRRIYLQRFDREASKDFLIKGFEEEGVRISDEVLEDALNKFDGVPGWLTFFGSECSFSLKHGKAIKVEDIVKMAIKEVKEEARNFILSTQSKERYSATILALERLGGKGELKQVTKVASTLLGEEVPEPRIYDILNRLLGYGFIEKQAEEYSLLRDLPNRVGVIEAASELIKGV</sequence>
<evidence type="ECO:0000313" key="2">
    <source>
        <dbReference type="EMBL" id="PSN83253.1"/>
    </source>
</evidence>
<comment type="caution">
    <text evidence="2">The sequence shown here is derived from an EMBL/GenBank/DDBJ whole genome shotgun (WGS) entry which is preliminary data.</text>
</comment>
<dbReference type="PANTHER" id="PTHR34301:SF8">
    <property type="entry name" value="ATPASE DOMAIN-CONTAINING PROTEIN"/>
    <property type="match status" value="1"/>
</dbReference>
<dbReference type="InterPro" id="IPR027417">
    <property type="entry name" value="P-loop_NTPase"/>
</dbReference>
<accession>A0A2R6AAD0</accession>
<dbReference type="Proteomes" id="UP000240880">
    <property type="component" value="Unassembled WGS sequence"/>
</dbReference>
<dbReference type="SUPFAM" id="SSF52540">
    <property type="entry name" value="P-loop containing nucleoside triphosphate hydrolases"/>
    <property type="match status" value="1"/>
</dbReference>
<dbReference type="Pfam" id="PF01637">
    <property type="entry name" value="ATPase_2"/>
    <property type="match status" value="1"/>
</dbReference>
<dbReference type="PANTHER" id="PTHR34301">
    <property type="entry name" value="DNA-BINDING PROTEIN-RELATED"/>
    <property type="match status" value="1"/>
</dbReference>
<reference evidence="2 3" key="1">
    <citation type="submission" date="2017-04" db="EMBL/GenBank/DDBJ databases">
        <title>Novel microbial lineages endemic to geothermal iron-oxide mats fill important gaps in the evolutionary history of Archaea.</title>
        <authorList>
            <person name="Jay Z.J."/>
            <person name="Beam J.P."/>
            <person name="Dlakic M."/>
            <person name="Rusch D.B."/>
            <person name="Kozubal M.A."/>
            <person name="Inskeep W.P."/>
        </authorList>
    </citation>
    <scope>NUCLEOTIDE SEQUENCE [LARGE SCALE GENOMIC DNA]</scope>
    <source>
        <strain evidence="2">OSP_D</strain>
    </source>
</reference>
<dbReference type="InterPro" id="IPR036388">
    <property type="entry name" value="WH-like_DNA-bd_sf"/>
</dbReference>
<dbReference type="InterPro" id="IPR011579">
    <property type="entry name" value="ATPase_dom"/>
</dbReference>
<dbReference type="InterPro" id="IPR036390">
    <property type="entry name" value="WH_DNA-bd_sf"/>
</dbReference>
<dbReference type="Gene3D" id="1.10.8.60">
    <property type="match status" value="1"/>
</dbReference>
<dbReference type="EMBL" id="NEXC01000030">
    <property type="protein sequence ID" value="PSN83253.1"/>
    <property type="molecule type" value="Genomic_DNA"/>
</dbReference>
<dbReference type="GO" id="GO:0005524">
    <property type="term" value="F:ATP binding"/>
    <property type="evidence" value="ECO:0007669"/>
    <property type="project" value="InterPro"/>
</dbReference>
<dbReference type="Gene3D" id="1.10.10.10">
    <property type="entry name" value="Winged helix-like DNA-binding domain superfamily/Winged helix DNA-binding domain"/>
    <property type="match status" value="1"/>
</dbReference>
<organism evidence="2 3">
    <name type="scientific">Candidatus Marsarchaeota G1 archaeon OSP_D</name>
    <dbReference type="NCBI Taxonomy" id="1978155"/>
    <lineage>
        <taxon>Archaea</taxon>
        <taxon>Candidatus Marsarchaeota</taxon>
        <taxon>Candidatus Marsarchaeota group 1</taxon>
    </lineage>
</organism>
<dbReference type="AlphaFoldDB" id="A0A2R6AAD0"/>
<proteinExistence type="predicted"/>
<gene>
    <name evidence="2" type="ORF">B9Q01_05290</name>
</gene>
<feature type="domain" description="ATPase" evidence="1">
    <location>
        <begin position="15"/>
        <end position="263"/>
    </location>
</feature>
<evidence type="ECO:0000313" key="3">
    <source>
        <dbReference type="Proteomes" id="UP000240880"/>
    </source>
</evidence>
<dbReference type="SUPFAM" id="SSF46785">
    <property type="entry name" value="Winged helix' DNA-binding domain"/>
    <property type="match status" value="1"/>
</dbReference>
<evidence type="ECO:0000259" key="1">
    <source>
        <dbReference type="Pfam" id="PF01637"/>
    </source>
</evidence>
<name>A0A2R6AAD0_9ARCH</name>
<dbReference type="Gene3D" id="3.40.50.300">
    <property type="entry name" value="P-loop containing nucleotide triphosphate hydrolases"/>
    <property type="match status" value="1"/>
</dbReference>